<dbReference type="PROSITE" id="PS51257">
    <property type="entry name" value="PROKAR_LIPOPROTEIN"/>
    <property type="match status" value="1"/>
</dbReference>
<dbReference type="InterPro" id="IPR054828">
    <property type="entry name" value="Vit_B12_bind_prot"/>
</dbReference>
<gene>
    <name evidence="7" type="ORF">KHA93_13930</name>
</gene>
<dbReference type="PANTHER" id="PTHR30535:SF34">
    <property type="entry name" value="MOLYBDATE-BINDING PROTEIN MOLA"/>
    <property type="match status" value="1"/>
</dbReference>
<organism evidence="7 8">
    <name type="scientific">Lederbergia citrisecunda</name>
    <dbReference type="NCBI Taxonomy" id="2833583"/>
    <lineage>
        <taxon>Bacteria</taxon>
        <taxon>Bacillati</taxon>
        <taxon>Bacillota</taxon>
        <taxon>Bacilli</taxon>
        <taxon>Bacillales</taxon>
        <taxon>Bacillaceae</taxon>
        <taxon>Lederbergia</taxon>
    </lineage>
</organism>
<dbReference type="SUPFAM" id="SSF53807">
    <property type="entry name" value="Helical backbone' metal receptor"/>
    <property type="match status" value="1"/>
</dbReference>
<reference evidence="7 8" key="1">
    <citation type="submission" date="2021-05" db="EMBL/GenBank/DDBJ databases">
        <title>Novel Bacillus species.</title>
        <authorList>
            <person name="Liu G."/>
        </authorList>
    </citation>
    <scope>NUCLEOTIDE SEQUENCE [LARGE SCALE GENOMIC DNA]</scope>
    <source>
        <strain evidence="7 8">FJAT-49732</strain>
    </source>
</reference>
<keyword evidence="8" id="KW-1185">Reference proteome</keyword>
<dbReference type="Pfam" id="PF01497">
    <property type="entry name" value="Peripla_BP_2"/>
    <property type="match status" value="1"/>
</dbReference>
<evidence type="ECO:0000259" key="6">
    <source>
        <dbReference type="PROSITE" id="PS50983"/>
    </source>
</evidence>
<accession>A0A942YLJ8</accession>
<feature type="signal peptide" evidence="5">
    <location>
        <begin position="1"/>
        <end position="19"/>
    </location>
</feature>
<dbReference type="GO" id="GO:0071281">
    <property type="term" value="P:cellular response to iron ion"/>
    <property type="evidence" value="ECO:0007669"/>
    <property type="project" value="TreeGrafter"/>
</dbReference>
<keyword evidence="2 5" id="KW-0732">Signal</keyword>
<dbReference type="RefSeq" id="WP_213111277.1">
    <property type="nucleotide sequence ID" value="NZ_JAGYPJ010000001.1"/>
</dbReference>
<dbReference type="Proteomes" id="UP000682713">
    <property type="component" value="Unassembled WGS sequence"/>
</dbReference>
<dbReference type="AlphaFoldDB" id="A0A942YLJ8"/>
<feature type="coiled-coil region" evidence="3">
    <location>
        <begin position="180"/>
        <end position="207"/>
    </location>
</feature>
<dbReference type="EMBL" id="JAGYPJ010000001">
    <property type="protein sequence ID" value="MBS4200732.1"/>
    <property type="molecule type" value="Genomic_DNA"/>
</dbReference>
<proteinExistence type="inferred from homology"/>
<dbReference type="NCBIfam" id="NF038402">
    <property type="entry name" value="TroA_like"/>
    <property type="match status" value="1"/>
</dbReference>
<dbReference type="PROSITE" id="PS50983">
    <property type="entry name" value="FE_B12_PBP"/>
    <property type="match status" value="1"/>
</dbReference>
<comment type="caution">
    <text evidence="7">The sequence shown here is derived from an EMBL/GenBank/DDBJ whole genome shotgun (WGS) entry which is preliminary data.</text>
</comment>
<evidence type="ECO:0000256" key="5">
    <source>
        <dbReference type="SAM" id="SignalP"/>
    </source>
</evidence>
<evidence type="ECO:0000256" key="4">
    <source>
        <dbReference type="SAM" id="MobiDB-lite"/>
    </source>
</evidence>
<protein>
    <submittedName>
        <fullName evidence="7">ABC transporter substrate-binding protein</fullName>
    </submittedName>
</protein>
<evidence type="ECO:0000256" key="2">
    <source>
        <dbReference type="ARBA" id="ARBA00022729"/>
    </source>
</evidence>
<feature type="domain" description="Fe/B12 periplasmic-binding" evidence="6">
    <location>
        <begin position="72"/>
        <end position="327"/>
    </location>
</feature>
<dbReference type="CDD" id="cd01143">
    <property type="entry name" value="YvrC"/>
    <property type="match status" value="1"/>
</dbReference>
<dbReference type="FunFam" id="3.40.50.1980:FF:000035">
    <property type="entry name" value="Iron ABC transporter substrate-binding protein"/>
    <property type="match status" value="1"/>
</dbReference>
<feature type="chain" id="PRO_5038460202" evidence="5">
    <location>
        <begin position="20"/>
        <end position="330"/>
    </location>
</feature>
<dbReference type="Gene3D" id="3.40.50.1980">
    <property type="entry name" value="Nitrogenase molybdenum iron protein domain"/>
    <property type="match status" value="2"/>
</dbReference>
<evidence type="ECO:0000313" key="7">
    <source>
        <dbReference type="EMBL" id="MBS4200732.1"/>
    </source>
</evidence>
<dbReference type="InterPro" id="IPR002491">
    <property type="entry name" value="ABC_transptr_periplasmic_BD"/>
</dbReference>
<keyword evidence="3" id="KW-0175">Coiled coil</keyword>
<feature type="region of interest" description="Disordered" evidence="4">
    <location>
        <begin position="27"/>
        <end position="49"/>
    </location>
</feature>
<dbReference type="PANTHER" id="PTHR30535">
    <property type="entry name" value="VITAMIN B12-BINDING PROTEIN"/>
    <property type="match status" value="1"/>
</dbReference>
<dbReference type="InterPro" id="IPR050902">
    <property type="entry name" value="ABC_Transporter_SBP"/>
</dbReference>
<comment type="similarity">
    <text evidence="1">Belongs to the bacterial solute-binding protein 8 family.</text>
</comment>
<evidence type="ECO:0000256" key="3">
    <source>
        <dbReference type="SAM" id="Coils"/>
    </source>
</evidence>
<name>A0A942YLJ8_9BACI</name>
<evidence type="ECO:0000313" key="8">
    <source>
        <dbReference type="Proteomes" id="UP000682713"/>
    </source>
</evidence>
<sequence length="330" mass="35954">MKKLFGLVAAFLLLFGLLAACGNEANNKNEDSNKQPVSEQADENTNQTEEVFPVTIKDASDTDVVIEKKPEKIISLIPSNTEIVYALGEGDAVVGVSELDNYPEEAASKEKVAGMELNVEKILSLNPDLVLAHGSTANMWEAGLKQLKDSGVTVLVVNDAQSFDAVYSSIEMVGKATGKTAEAEKLIQDMKSKLDDIQKQAATISEEDQKTVFVEVSPAPDIYTTGKNTFMNEMLEVIHAKNAVSDQEGWVPINEEAVVQMNPDTIITTVGFVDNAVDQIKERTAWKDITAVKENQVYLVNEDLVSRSGPRIVEGVEELAKAIYPDVFGK</sequence>
<evidence type="ECO:0000256" key="1">
    <source>
        <dbReference type="ARBA" id="ARBA00008814"/>
    </source>
</evidence>
<feature type="compositionally biased region" description="Polar residues" evidence="4">
    <location>
        <begin position="34"/>
        <end position="49"/>
    </location>
</feature>